<evidence type="ECO:0000259" key="8">
    <source>
        <dbReference type="Pfam" id="PF23764"/>
    </source>
</evidence>
<evidence type="ECO:0000256" key="4">
    <source>
        <dbReference type="ARBA" id="ARBA00022737"/>
    </source>
</evidence>
<dbReference type="EMBL" id="CP013195">
    <property type="protein sequence ID" value="ALO47723.1"/>
    <property type="molecule type" value="Genomic_DNA"/>
</dbReference>
<keyword evidence="4" id="KW-0677">Repeat</keyword>
<dbReference type="KEGG" id="peo:AS203_00215"/>
<keyword evidence="3" id="KW-0732">Signal</keyword>
<dbReference type="InterPro" id="IPR011050">
    <property type="entry name" value="Pectin_lyase_fold/virulence"/>
</dbReference>
<evidence type="ECO:0000313" key="9">
    <source>
        <dbReference type="EMBL" id="ALO47723.1"/>
    </source>
</evidence>
<evidence type="ECO:0000256" key="1">
    <source>
        <dbReference type="ARBA" id="ARBA00001255"/>
    </source>
</evidence>
<sequence length="591" mass="67084">MRHHRLLTVWLTCLTGLISIQAQRVFKLADYGVRPNQKTDVSQKVYRALADIRQKTSPGDSIILRFEAGEYHFHARKAAAKTYFISNHDQVKTHRVGLVIENMAHVCIDGGGARFIFHGRMLPVALVNSHRCSLNNFSIDFENPWIAQIKVLKNEGADGITFRISPQVKYRINAGELETYGEGWTQRLLMGMAFDPQSRHPIYHTSDISFSSKDIRVMSRNVFHAPHFIHEALIPGTIVALRSWERPSPGIFLSGNTHTEIHHVKVHYAQGMGLLAQRCDGIVLDNFGVCLKGDDDPRYFTTQADATHFSQCRGRIDSHGGIYEGMMDDAINVHGIYLKVMQQTDRRTVIARYMHHQAWGFNWGQVGDSIQLIAAKTMDVIGRNTIERIEPTDAVDGIGMKEFRIVFRDSLPSYNLNASEIGLENLTWTPEVHFYDNLIRNNRARGALFSSPRKTIVEHNLFDHTAGSGILLCGDCNGWYESGACRDITIRDNIFINNLTSLYQFTNAIISIFPVIPDLAHQQSYYHGGRSRAIRIEHNVFRTFDSPILYARSVDGLLFKNNIIEPNKDFLPLLPGKSRFVLEHVTRAEIE</sequence>
<gene>
    <name evidence="9" type="ORF">AS203_00215</name>
</gene>
<evidence type="ECO:0000256" key="6">
    <source>
        <dbReference type="ARBA" id="ARBA00023295"/>
    </source>
</evidence>
<keyword evidence="6" id="KW-0326">Glycosidase</keyword>
<dbReference type="SUPFAM" id="SSF51126">
    <property type="entry name" value="Pectin lyase-like"/>
    <property type="match status" value="1"/>
</dbReference>
<keyword evidence="10" id="KW-1185">Reference proteome</keyword>
<dbReference type="Proteomes" id="UP000056252">
    <property type="component" value="Chromosome"/>
</dbReference>
<dbReference type="Gene3D" id="2.160.20.10">
    <property type="entry name" value="Single-stranded right-handed beta-helix, Pectin lyase-like"/>
    <property type="match status" value="1"/>
</dbReference>
<proteinExistence type="predicted"/>
<dbReference type="AlphaFoldDB" id="A0A0S2KHC4"/>
<evidence type="ECO:0000313" key="10">
    <source>
        <dbReference type="Proteomes" id="UP000056252"/>
    </source>
</evidence>
<dbReference type="InterPro" id="IPR056441">
    <property type="entry name" value="Beta-barrel_GLAA-B_II"/>
</dbReference>
<dbReference type="RefSeq" id="WP_025065469.1">
    <property type="nucleotide sequence ID" value="NZ_CP013195.1"/>
</dbReference>
<evidence type="ECO:0000256" key="5">
    <source>
        <dbReference type="ARBA" id="ARBA00022801"/>
    </source>
</evidence>
<feature type="domain" description="GLAA-B beta-barrel" evidence="7">
    <location>
        <begin position="147"/>
        <end position="238"/>
    </location>
</feature>
<dbReference type="GO" id="GO:0004557">
    <property type="term" value="F:alpha-galactosidase activity"/>
    <property type="evidence" value="ECO:0007669"/>
    <property type="project" value="UniProtKB-EC"/>
</dbReference>
<evidence type="ECO:0000256" key="3">
    <source>
        <dbReference type="ARBA" id="ARBA00022729"/>
    </source>
</evidence>
<feature type="domain" description="GLAA-B beta-barrel" evidence="8">
    <location>
        <begin position="348"/>
        <end position="394"/>
    </location>
</feature>
<organism evidence="9 10">
    <name type="scientific">Hoylesella enoeca</name>
    <dbReference type="NCBI Taxonomy" id="76123"/>
    <lineage>
        <taxon>Bacteria</taxon>
        <taxon>Pseudomonadati</taxon>
        <taxon>Bacteroidota</taxon>
        <taxon>Bacteroidia</taxon>
        <taxon>Bacteroidales</taxon>
        <taxon>Prevotellaceae</taxon>
        <taxon>Hoylesella</taxon>
    </lineage>
</organism>
<keyword evidence="5" id="KW-0378">Hydrolase</keyword>
<name>A0A0S2KHC4_9BACT</name>
<evidence type="ECO:0000259" key="7">
    <source>
        <dbReference type="Pfam" id="PF23763"/>
    </source>
</evidence>
<dbReference type="STRING" id="76123.AS203_00215"/>
<comment type="catalytic activity">
    <reaction evidence="2">
        <text>Hydrolysis of terminal, non-reducing branched (1-&gt;3)-alpha-D-galactosidic residues, producing free D-galactose.</text>
        <dbReference type="EC" id="3.2.1.n1"/>
    </reaction>
</comment>
<reference evidence="10" key="1">
    <citation type="submission" date="2015-11" db="EMBL/GenBank/DDBJ databases">
        <authorList>
            <person name="Holder M.E."/>
            <person name="Ajami N.J."/>
            <person name="Petrosino J.F."/>
        </authorList>
    </citation>
    <scope>NUCLEOTIDE SEQUENCE [LARGE SCALE GENOMIC DNA]</scope>
    <source>
        <strain evidence="10">F0113</strain>
    </source>
</reference>
<comment type="catalytic activity">
    <reaction evidence="1">
        <text>Hydrolysis of terminal, non-reducing alpha-D-galactose residues in alpha-D-galactosides, including galactose oligosaccharides, galactomannans and galactolipids.</text>
        <dbReference type="EC" id="3.2.1.22"/>
    </reaction>
</comment>
<dbReference type="Pfam" id="PF23764">
    <property type="entry name" value="Beta-barrel_GLAA-B_II"/>
    <property type="match status" value="1"/>
</dbReference>
<dbReference type="OrthoDB" id="9807299at2"/>
<dbReference type="InterPro" id="IPR012334">
    <property type="entry name" value="Pectin_lyas_fold"/>
</dbReference>
<evidence type="ECO:0000256" key="2">
    <source>
        <dbReference type="ARBA" id="ARBA00001271"/>
    </source>
</evidence>
<accession>A0A0S2KHC4</accession>
<dbReference type="InterPro" id="IPR057275">
    <property type="entry name" value="Beta-barrel_GLAA-B_I"/>
</dbReference>
<protein>
    <submittedName>
        <fullName evidence="9">Alpha-1,3-galactosidase B</fullName>
    </submittedName>
</protein>
<dbReference type="eggNOG" id="COG5434">
    <property type="taxonomic scope" value="Bacteria"/>
</dbReference>
<dbReference type="Pfam" id="PF23763">
    <property type="entry name" value="Beta-barrel_GLAA-B_I"/>
    <property type="match status" value="1"/>
</dbReference>